<evidence type="ECO:0000313" key="5">
    <source>
        <dbReference type="EMBL" id="AIC15758.1"/>
    </source>
</evidence>
<sequence length="207" mass="22605">MSSGPDITSLLSLPIENFINMNVAIMEGDRYVDQALEKMKEKGVRSVLVSHQGEVVGIVSKTDILFKVMSQGRNPGKVKLREIMTSPVLAVGPHSTVQETLAMMDKHVVRQLIVTAQSAVLGMVYRDDIFERIHLSTVSTADAALKGTPVCIINPKAIAYIKDLSAAAVVCPYCELPFDSKEALSKHIDRLHTGSGVLEGDVRRTFE</sequence>
<dbReference type="OrthoDB" id="43333at2157"/>
<dbReference type="PROSITE" id="PS00028">
    <property type="entry name" value="ZINC_FINGER_C2H2_1"/>
    <property type="match status" value="1"/>
</dbReference>
<dbReference type="EMBL" id="CP007536">
    <property type="protein sequence ID" value="AIC15758.1"/>
    <property type="molecule type" value="Genomic_DNA"/>
</dbReference>
<dbReference type="SMART" id="SM00116">
    <property type="entry name" value="CBS"/>
    <property type="match status" value="2"/>
</dbReference>
<dbReference type="PANTHER" id="PTHR43080:SF2">
    <property type="entry name" value="CBS DOMAIN-CONTAINING PROTEIN"/>
    <property type="match status" value="1"/>
</dbReference>
<dbReference type="HOGENOM" id="CLU_040681_12_0_2"/>
<accession>A0A060HJR3</accession>
<keyword evidence="1 2" id="KW-0129">CBS domain</keyword>
<name>A0A060HJR3_9ARCH</name>
<dbReference type="STRING" id="926571.NVIE_015130"/>
<dbReference type="KEGG" id="nvn:NVIE_015130"/>
<evidence type="ECO:0000256" key="2">
    <source>
        <dbReference type="PROSITE-ProRule" id="PRU00703"/>
    </source>
</evidence>
<feature type="domain" description="CBS" evidence="4">
    <location>
        <begin position="19"/>
        <end position="76"/>
    </location>
</feature>
<dbReference type="Pfam" id="PF00571">
    <property type="entry name" value="CBS"/>
    <property type="match status" value="2"/>
</dbReference>
<evidence type="ECO:0000313" key="6">
    <source>
        <dbReference type="Proteomes" id="UP000027093"/>
    </source>
</evidence>
<dbReference type="AlphaFoldDB" id="A0A060HJR3"/>
<proteinExistence type="predicted"/>
<dbReference type="InterPro" id="IPR051257">
    <property type="entry name" value="Diverse_CBS-Domain"/>
</dbReference>
<dbReference type="PROSITE" id="PS50157">
    <property type="entry name" value="ZINC_FINGER_C2H2_2"/>
    <property type="match status" value="1"/>
</dbReference>
<dbReference type="PANTHER" id="PTHR43080">
    <property type="entry name" value="CBS DOMAIN-CONTAINING PROTEIN CBSX3, MITOCHONDRIAL"/>
    <property type="match status" value="1"/>
</dbReference>
<dbReference type="Gene3D" id="3.10.580.10">
    <property type="entry name" value="CBS-domain"/>
    <property type="match status" value="1"/>
</dbReference>
<evidence type="ECO:0000259" key="3">
    <source>
        <dbReference type="PROSITE" id="PS50157"/>
    </source>
</evidence>
<dbReference type="InterPro" id="IPR013087">
    <property type="entry name" value="Znf_C2H2_type"/>
</dbReference>
<feature type="domain" description="C2H2-type" evidence="3">
    <location>
        <begin position="169"/>
        <end position="197"/>
    </location>
</feature>
<gene>
    <name evidence="5" type="ORF">NVIE_015130</name>
</gene>
<dbReference type="PROSITE" id="PS51371">
    <property type="entry name" value="CBS"/>
    <property type="match status" value="2"/>
</dbReference>
<keyword evidence="6" id="KW-1185">Reference proteome</keyword>
<protein>
    <submittedName>
        <fullName evidence="5">CBS and Zinc Finger C2H2 domain-containing membrane protein</fullName>
    </submittedName>
</protein>
<evidence type="ECO:0000259" key="4">
    <source>
        <dbReference type="PROSITE" id="PS51371"/>
    </source>
</evidence>
<organism evidence="5 6">
    <name type="scientific">Nitrososphaera viennensis EN76</name>
    <dbReference type="NCBI Taxonomy" id="926571"/>
    <lineage>
        <taxon>Archaea</taxon>
        <taxon>Nitrososphaerota</taxon>
        <taxon>Nitrososphaeria</taxon>
        <taxon>Nitrososphaerales</taxon>
        <taxon>Nitrososphaeraceae</taxon>
        <taxon>Nitrososphaera</taxon>
    </lineage>
</organism>
<feature type="domain" description="CBS" evidence="4">
    <location>
        <begin position="84"/>
        <end position="140"/>
    </location>
</feature>
<reference evidence="5 6" key="1">
    <citation type="journal article" date="2014" name="Int. J. Syst. Evol. Microbiol.">
        <title>Nitrososphaera viennensis gen. nov., sp. nov., an aerobic and mesophilic, ammonia-oxidizing archaeon from soil and a member of the archaeal phylum Thaumarchaeota.</title>
        <authorList>
            <person name="Stieglmeier M."/>
            <person name="Klingl A."/>
            <person name="Alves R.J."/>
            <person name="Rittmann S.K."/>
            <person name="Melcher M."/>
            <person name="Leisch N."/>
            <person name="Schleper C."/>
        </authorList>
    </citation>
    <scope>NUCLEOTIDE SEQUENCE [LARGE SCALE GENOMIC DNA]</scope>
    <source>
        <strain evidence="5">EN76</strain>
    </source>
</reference>
<evidence type="ECO:0000256" key="1">
    <source>
        <dbReference type="ARBA" id="ARBA00023122"/>
    </source>
</evidence>
<dbReference type="InterPro" id="IPR000644">
    <property type="entry name" value="CBS_dom"/>
</dbReference>
<dbReference type="GeneID" id="74946778"/>
<dbReference type="Proteomes" id="UP000027093">
    <property type="component" value="Chromosome"/>
</dbReference>
<dbReference type="SUPFAM" id="SSF54631">
    <property type="entry name" value="CBS-domain pair"/>
    <property type="match status" value="1"/>
</dbReference>
<dbReference type="InterPro" id="IPR046342">
    <property type="entry name" value="CBS_dom_sf"/>
</dbReference>
<dbReference type="RefSeq" id="WP_075054693.1">
    <property type="nucleotide sequence ID" value="NZ_CP007536.1"/>
</dbReference>